<dbReference type="CDD" id="cd00829">
    <property type="entry name" value="SCP-x_thiolase"/>
    <property type="match status" value="1"/>
</dbReference>
<dbReference type="InterPro" id="IPR055140">
    <property type="entry name" value="Thiolase_C_2"/>
</dbReference>
<organism evidence="2 3">
    <name type="scientific">Paraburkholderia unamae</name>
    <dbReference type="NCBI Taxonomy" id="219649"/>
    <lineage>
        <taxon>Bacteria</taxon>
        <taxon>Pseudomonadati</taxon>
        <taxon>Pseudomonadota</taxon>
        <taxon>Betaproteobacteria</taxon>
        <taxon>Burkholderiales</taxon>
        <taxon>Burkholderiaceae</taxon>
        <taxon>Paraburkholderia</taxon>
    </lineage>
</organism>
<dbReference type="PIRSF" id="PIRSF000429">
    <property type="entry name" value="Ac-CoA_Ac_transf"/>
    <property type="match status" value="1"/>
</dbReference>
<dbReference type="InterPro" id="IPR016039">
    <property type="entry name" value="Thiolase-like"/>
</dbReference>
<evidence type="ECO:0000313" key="2">
    <source>
        <dbReference type="EMBL" id="PVX62705.1"/>
    </source>
</evidence>
<dbReference type="InterPro" id="IPR002155">
    <property type="entry name" value="Thiolase"/>
</dbReference>
<dbReference type="Proteomes" id="UP000245712">
    <property type="component" value="Unassembled WGS sequence"/>
</dbReference>
<dbReference type="PANTHER" id="PTHR42870">
    <property type="entry name" value="ACETYL-COA C-ACETYLTRANSFERASE"/>
    <property type="match status" value="1"/>
</dbReference>
<name>A0ABX5K7A1_9BURK</name>
<gene>
    <name evidence="2" type="ORF">C7402_13912</name>
</gene>
<dbReference type="Pfam" id="PF22691">
    <property type="entry name" value="Thiolase_C_1"/>
    <property type="match status" value="1"/>
</dbReference>
<feature type="domain" description="Thiolase C-terminal" evidence="1">
    <location>
        <begin position="252"/>
        <end position="355"/>
    </location>
</feature>
<dbReference type="RefSeq" id="WP_116614846.1">
    <property type="nucleotide sequence ID" value="NZ_QEOB01000039.1"/>
</dbReference>
<dbReference type="SUPFAM" id="SSF53901">
    <property type="entry name" value="Thiolase-like"/>
    <property type="match status" value="2"/>
</dbReference>
<evidence type="ECO:0000313" key="3">
    <source>
        <dbReference type="Proteomes" id="UP000245712"/>
    </source>
</evidence>
<dbReference type="Gene3D" id="3.40.47.10">
    <property type="match status" value="1"/>
</dbReference>
<reference evidence="2 3" key="1">
    <citation type="submission" date="2018-05" db="EMBL/GenBank/DDBJ databases">
        <title>Genomic Encyclopedia of Type Strains, Phase IV (KMG-V): Genome sequencing to study the core and pangenomes of soil and plant-associated prokaryotes.</title>
        <authorList>
            <person name="Whitman W."/>
        </authorList>
    </citation>
    <scope>NUCLEOTIDE SEQUENCE [LARGE SCALE GENOMIC DNA]</scope>
    <source>
        <strain evidence="2 3">SCZa-39</strain>
    </source>
</reference>
<accession>A0ABX5K7A1</accession>
<sequence>MKSSVAVVGVGTTGFGRLPDRTSFDLGVEALQAALDDAGLEAADIDGLVVARIPDNQRFAELAGLAPNVSSTWPAAGRICGIAIAYAAMLIESGQARRVALVYGNDGRSAGATYGGAGDAYGGGMSFWAPYGMTSPGAFHALMYARYAHEHRSDPAALAEISLTFRRHAALNPLAVMQKALTRDDYFASRYIAEPLRLLDYCLINDGGVAMIMSAAQEARGLAKPPVYLAGHGQCADFAGASFPPADHWRGALASAHESARAMAGRGAADADALMLYDNFTPAVLFELEGLGLAEAGRADRLVLDGALGLQGAHPANPSGGHLSESYMQGWALNVEAVRQIRGEALARQIPGAATIVYACAAPQSSVLIYGGEA</sequence>
<keyword evidence="3" id="KW-1185">Reference proteome</keyword>
<dbReference type="PANTHER" id="PTHR42870:SF1">
    <property type="entry name" value="NON-SPECIFIC LIPID-TRANSFER PROTEIN-LIKE 2"/>
    <property type="match status" value="1"/>
</dbReference>
<comment type="caution">
    <text evidence="2">The sequence shown here is derived from an EMBL/GenBank/DDBJ whole genome shotgun (WGS) entry which is preliminary data.</text>
</comment>
<proteinExistence type="predicted"/>
<dbReference type="EMBL" id="QEOB01000039">
    <property type="protein sequence ID" value="PVX62705.1"/>
    <property type="molecule type" value="Genomic_DNA"/>
</dbReference>
<protein>
    <submittedName>
        <fullName evidence="2">Acetyl-CoA acetyltransferase</fullName>
    </submittedName>
</protein>
<evidence type="ECO:0000259" key="1">
    <source>
        <dbReference type="Pfam" id="PF22691"/>
    </source>
</evidence>